<evidence type="ECO:0000313" key="2">
    <source>
        <dbReference type="EMBL" id="EGT51178.1"/>
    </source>
</evidence>
<dbReference type="HOGENOM" id="CLU_819475_0_0_1"/>
<feature type="domain" description="SPK" evidence="1">
    <location>
        <begin position="260"/>
        <end position="329"/>
    </location>
</feature>
<gene>
    <name evidence="2" type="ORF">CAEBREN_15855</name>
</gene>
<dbReference type="InterPro" id="IPR053315">
    <property type="entry name" value="Peptidase_C14A"/>
</dbReference>
<evidence type="ECO:0000313" key="3">
    <source>
        <dbReference type="Proteomes" id="UP000008068"/>
    </source>
</evidence>
<dbReference type="InParanoid" id="G0N303"/>
<dbReference type="Proteomes" id="UP000008068">
    <property type="component" value="Unassembled WGS sequence"/>
</dbReference>
<feature type="domain" description="SPK" evidence="1">
    <location>
        <begin position="118"/>
        <end position="197"/>
    </location>
</feature>
<name>G0N303_CAEBE</name>
<dbReference type="PANTHER" id="PTHR23362">
    <property type="entry name" value="L-PLASTIN-RELATED"/>
    <property type="match status" value="1"/>
</dbReference>
<organism evidence="3">
    <name type="scientific">Caenorhabditis brenneri</name>
    <name type="common">Nematode worm</name>
    <dbReference type="NCBI Taxonomy" id="135651"/>
    <lineage>
        <taxon>Eukaryota</taxon>
        <taxon>Metazoa</taxon>
        <taxon>Ecdysozoa</taxon>
        <taxon>Nematoda</taxon>
        <taxon>Chromadorea</taxon>
        <taxon>Rhabditida</taxon>
        <taxon>Rhabditina</taxon>
        <taxon>Rhabditomorpha</taxon>
        <taxon>Rhabditoidea</taxon>
        <taxon>Rhabditidae</taxon>
        <taxon>Peloderinae</taxon>
        <taxon>Caenorhabditis</taxon>
    </lineage>
</organism>
<protein>
    <recommendedName>
        <fullName evidence="1">SPK domain-containing protein</fullName>
    </recommendedName>
</protein>
<reference evidence="3" key="1">
    <citation type="submission" date="2011-07" db="EMBL/GenBank/DDBJ databases">
        <authorList>
            <consortium name="Caenorhabditis brenneri Sequencing and Analysis Consortium"/>
            <person name="Wilson R.K."/>
        </authorList>
    </citation>
    <scope>NUCLEOTIDE SEQUENCE [LARGE SCALE GENOMIC DNA]</scope>
    <source>
        <strain evidence="3">PB2801</strain>
    </source>
</reference>
<accession>G0N303</accession>
<proteinExistence type="predicted"/>
<dbReference type="Pfam" id="PF04435">
    <property type="entry name" value="SPK"/>
    <property type="match status" value="2"/>
</dbReference>
<evidence type="ECO:0000259" key="1">
    <source>
        <dbReference type="Pfam" id="PF04435"/>
    </source>
</evidence>
<dbReference type="AlphaFoldDB" id="G0N303"/>
<dbReference type="InterPro" id="IPR006570">
    <property type="entry name" value="SPK_dom"/>
</dbReference>
<dbReference type="EMBL" id="GL379832">
    <property type="protein sequence ID" value="EGT51178.1"/>
    <property type="molecule type" value="Genomic_DNA"/>
</dbReference>
<keyword evidence="3" id="KW-1185">Reference proteome</keyword>
<sequence length="339" mass="39075">MKMKRVQQGHRAWSPDEINDALLYVIESSRTATERLVSTTVCQDYYQDGGISRSLEALEVGLSLNSIQVSSSIKITKYKRRSYIYRNPDRPSISNCSEWPGKHENAMIDYLEEEQGAELNLKTFWKNFENEYFQKFSWRESFHPSAENIGNHFSKFVKSKICTLGDRYDLNTLARMCLASSAPIDEEFLKKLQLHADHNDIILEYIRSIDSAPIKSDNADLYNFSDYQNLDILGGANTWTEVEDNDLLGYISFRAGNGNKLNMDMMFMEYKDFSKSARSVEELKKRFTNFLSSRIEGSLYLPLARAKMLYATETPISAEFRANLLNKFDINILMDNGGF</sequence>